<keyword evidence="1" id="KW-0812">Transmembrane</keyword>
<comment type="caution">
    <text evidence="2">The sequence shown here is derived from an EMBL/GenBank/DDBJ whole genome shotgun (WGS) entry which is preliminary data.</text>
</comment>
<proteinExistence type="predicted"/>
<dbReference type="GeneID" id="30009904"/>
<dbReference type="AlphaFoldDB" id="A0A178ZLQ0"/>
<evidence type="ECO:0000313" key="3">
    <source>
        <dbReference type="Proteomes" id="UP000078343"/>
    </source>
</evidence>
<reference evidence="2 3" key="1">
    <citation type="submission" date="2016-04" db="EMBL/GenBank/DDBJ databases">
        <title>Draft genome of Fonsecaea erecta CBS 125763.</title>
        <authorList>
            <person name="Weiss V.A."/>
            <person name="Vicente V.A."/>
            <person name="Raittz R.T."/>
            <person name="Moreno L.F."/>
            <person name="De Souza E.M."/>
            <person name="Pedrosa F.O."/>
            <person name="Steffens M.B."/>
            <person name="Faoro H."/>
            <person name="Tadra-Sfeir M.Z."/>
            <person name="Najafzadeh M.J."/>
            <person name="Felipe M.S."/>
            <person name="Teixeira M."/>
            <person name="Sun J."/>
            <person name="Xi L."/>
            <person name="Gomes R."/>
            <person name="De Azevedo C.M."/>
            <person name="Salgado C.G."/>
            <person name="Da Silva M.B."/>
            <person name="Nascimento M.F."/>
            <person name="Queiroz-Telles F."/>
            <person name="Attili D.S."/>
            <person name="Gorbushina A."/>
        </authorList>
    </citation>
    <scope>NUCLEOTIDE SEQUENCE [LARGE SCALE GENOMIC DNA]</scope>
    <source>
        <strain evidence="2 3">CBS 125763</strain>
    </source>
</reference>
<dbReference type="PANTHER" id="PTHR38791">
    <property type="entry name" value="ZN(II)2CYS6 TRANSCRIPTION FACTOR (EUROFUNG)-RELATED-RELATED"/>
    <property type="match status" value="1"/>
</dbReference>
<keyword evidence="1" id="KW-1133">Transmembrane helix</keyword>
<accession>A0A178ZLQ0</accession>
<protein>
    <submittedName>
        <fullName evidence="2">Uncharacterized protein</fullName>
    </submittedName>
</protein>
<evidence type="ECO:0000313" key="2">
    <source>
        <dbReference type="EMBL" id="OAP60734.1"/>
    </source>
</evidence>
<dbReference type="EMBL" id="LVYI01000004">
    <property type="protein sequence ID" value="OAP60734.1"/>
    <property type="molecule type" value="Genomic_DNA"/>
</dbReference>
<keyword evidence="3" id="KW-1185">Reference proteome</keyword>
<dbReference type="RefSeq" id="XP_018694101.1">
    <property type="nucleotide sequence ID" value="XM_018837248.1"/>
</dbReference>
<dbReference type="OrthoDB" id="4491390at2759"/>
<dbReference type="Proteomes" id="UP000078343">
    <property type="component" value="Unassembled WGS sequence"/>
</dbReference>
<feature type="transmembrane region" description="Helical" evidence="1">
    <location>
        <begin position="233"/>
        <end position="251"/>
    </location>
</feature>
<name>A0A178ZLQ0_9EURO</name>
<gene>
    <name evidence="2" type="ORF">AYL99_05736</name>
</gene>
<sequence>MAVSRMTLADRYSGKDVRLQTGREYGHALSLTKVTIRDTAASIQDETVLAVWLLGLYEMVSVVLMHGRTTPESRSLEEEWQSHLLHVRGAMNLLRLRGLSQFTTARGEKIFRLFKAAIQMRLFILNSVVSKDFDNLEIDVYQDEHEFVPSQTANKATAYFHRVARLLEKIKQYLGRSPAQRAMGNASADVFLKYGETLDESMADWSKDEPGWDMMGVRATTAGTMWALYPSHALYYFYSFWVFLYWLRFLAARYKLYEALIELLKLRNKHTPSAPTNQQISKYQAIIRTTATELIGLTAYALGDVTPTGDFHSSVSGHHPRMGFQEINVVAAMQLVLPLKMLQRSEHLTATQKGAVDLAISHIGDGFRRQPLMLY</sequence>
<evidence type="ECO:0000256" key="1">
    <source>
        <dbReference type="SAM" id="Phobius"/>
    </source>
</evidence>
<dbReference type="InterPro" id="IPR053175">
    <property type="entry name" value="DHMBA_Reg_Transcription_Factor"/>
</dbReference>
<organism evidence="2 3">
    <name type="scientific">Fonsecaea erecta</name>
    <dbReference type="NCBI Taxonomy" id="1367422"/>
    <lineage>
        <taxon>Eukaryota</taxon>
        <taxon>Fungi</taxon>
        <taxon>Dikarya</taxon>
        <taxon>Ascomycota</taxon>
        <taxon>Pezizomycotina</taxon>
        <taxon>Eurotiomycetes</taxon>
        <taxon>Chaetothyriomycetidae</taxon>
        <taxon>Chaetothyriales</taxon>
        <taxon>Herpotrichiellaceae</taxon>
        <taxon>Fonsecaea</taxon>
    </lineage>
</organism>
<dbReference type="STRING" id="1367422.A0A178ZLQ0"/>
<keyword evidence="1" id="KW-0472">Membrane</keyword>